<keyword evidence="3" id="KW-1003">Cell membrane</keyword>
<evidence type="ECO:0000256" key="1">
    <source>
        <dbReference type="ARBA" id="ARBA00004202"/>
    </source>
</evidence>
<evidence type="ECO:0000313" key="9">
    <source>
        <dbReference type="EMBL" id="MFD2420542.1"/>
    </source>
</evidence>
<feature type="domain" description="AAA+ ATPase" evidence="8">
    <location>
        <begin position="38"/>
        <end position="224"/>
    </location>
</feature>
<dbReference type="Gene3D" id="3.40.50.300">
    <property type="entry name" value="P-loop containing nucleotide triphosphate hydrolases"/>
    <property type="match status" value="2"/>
</dbReference>
<dbReference type="InterPro" id="IPR051535">
    <property type="entry name" value="Siderophore_ABC-ATPase"/>
</dbReference>
<comment type="subcellular location">
    <subcellularLocation>
        <location evidence="1">Cell membrane</location>
        <topology evidence="1">Peripheral membrane protein</topology>
    </subcellularLocation>
</comment>
<dbReference type="RefSeq" id="WP_378268652.1">
    <property type="nucleotide sequence ID" value="NZ_JBHUKR010000019.1"/>
</dbReference>
<dbReference type="InterPro" id="IPR027417">
    <property type="entry name" value="P-loop_NTPase"/>
</dbReference>
<comment type="caution">
    <text evidence="9">The sequence shown here is derived from an EMBL/GenBank/DDBJ whole genome shotgun (WGS) entry which is preliminary data.</text>
</comment>
<dbReference type="SMART" id="SM00382">
    <property type="entry name" value="AAA"/>
    <property type="match status" value="1"/>
</dbReference>
<keyword evidence="2" id="KW-0813">Transport</keyword>
<evidence type="ECO:0000259" key="8">
    <source>
        <dbReference type="SMART" id="SM00382"/>
    </source>
</evidence>
<dbReference type="CDD" id="cd00267">
    <property type="entry name" value="ABC_ATPase"/>
    <property type="match status" value="1"/>
</dbReference>
<keyword evidence="4" id="KW-0410">Iron transport</keyword>
<evidence type="ECO:0000256" key="2">
    <source>
        <dbReference type="ARBA" id="ARBA00022448"/>
    </source>
</evidence>
<organism evidence="9 10">
    <name type="scientific">Amycolatopsis pigmentata</name>
    <dbReference type="NCBI Taxonomy" id="450801"/>
    <lineage>
        <taxon>Bacteria</taxon>
        <taxon>Bacillati</taxon>
        <taxon>Actinomycetota</taxon>
        <taxon>Actinomycetes</taxon>
        <taxon>Pseudonocardiales</taxon>
        <taxon>Pseudonocardiaceae</taxon>
        <taxon>Amycolatopsis</taxon>
    </lineage>
</organism>
<gene>
    <name evidence="9" type="ORF">ACFSXZ_29870</name>
</gene>
<keyword evidence="10" id="KW-1185">Reference proteome</keyword>
<keyword evidence="6" id="KW-0406">Ion transport</keyword>
<sequence>MLVRRAHVPDGLRPESMDSWPYTVPCVRELIEHGLEFTAPVTFLVGENGSGKSTVIEAIAEAFKLDAYGGRAGRKYAGGRPKTPLGETLRLETTAAGARMRAGPRGKRKGFFLRAETAFGLMNAVSGMHGYWEADTKAMSHGEGFLTVFTEMFREPGLYLMDEPEAALSFTSSLRLVALMQDLGKSGAQIICATHSPVLTSTPGADIIEIGEHGTHRTKWDQLALVTLWRRYLADPAAFLRHLDP</sequence>
<dbReference type="Pfam" id="PF13304">
    <property type="entry name" value="AAA_21"/>
    <property type="match status" value="1"/>
</dbReference>
<evidence type="ECO:0000256" key="7">
    <source>
        <dbReference type="ARBA" id="ARBA00023136"/>
    </source>
</evidence>
<dbReference type="EMBL" id="JBHUKR010000019">
    <property type="protein sequence ID" value="MFD2420542.1"/>
    <property type="molecule type" value="Genomic_DNA"/>
</dbReference>
<dbReference type="Proteomes" id="UP001597417">
    <property type="component" value="Unassembled WGS sequence"/>
</dbReference>
<evidence type="ECO:0000256" key="5">
    <source>
        <dbReference type="ARBA" id="ARBA00023004"/>
    </source>
</evidence>
<reference evidence="10" key="1">
    <citation type="journal article" date="2019" name="Int. J. Syst. Evol. Microbiol.">
        <title>The Global Catalogue of Microorganisms (GCM) 10K type strain sequencing project: providing services to taxonomists for standard genome sequencing and annotation.</title>
        <authorList>
            <consortium name="The Broad Institute Genomics Platform"/>
            <consortium name="The Broad Institute Genome Sequencing Center for Infectious Disease"/>
            <person name="Wu L."/>
            <person name="Ma J."/>
        </authorList>
    </citation>
    <scope>NUCLEOTIDE SEQUENCE [LARGE SCALE GENOMIC DNA]</scope>
    <source>
        <strain evidence="10">CGMCC 4.7645</strain>
    </source>
</reference>
<protein>
    <submittedName>
        <fullName evidence="9">AAA family ATPase</fullName>
    </submittedName>
</protein>
<dbReference type="Pfam" id="PF13476">
    <property type="entry name" value="AAA_23"/>
    <property type="match status" value="1"/>
</dbReference>
<evidence type="ECO:0000256" key="6">
    <source>
        <dbReference type="ARBA" id="ARBA00023065"/>
    </source>
</evidence>
<proteinExistence type="predicted"/>
<dbReference type="PANTHER" id="PTHR42771:SF2">
    <property type="entry name" value="IRON(3+)-HYDROXAMATE IMPORT ATP-BINDING PROTEIN FHUC"/>
    <property type="match status" value="1"/>
</dbReference>
<evidence type="ECO:0000313" key="10">
    <source>
        <dbReference type="Proteomes" id="UP001597417"/>
    </source>
</evidence>
<evidence type="ECO:0000256" key="4">
    <source>
        <dbReference type="ARBA" id="ARBA00022496"/>
    </source>
</evidence>
<keyword evidence="7" id="KW-0472">Membrane</keyword>
<dbReference type="InterPro" id="IPR003593">
    <property type="entry name" value="AAA+_ATPase"/>
</dbReference>
<name>A0ABW5G4A5_9PSEU</name>
<dbReference type="SUPFAM" id="SSF52540">
    <property type="entry name" value="P-loop containing nucleoside triphosphate hydrolases"/>
    <property type="match status" value="1"/>
</dbReference>
<keyword evidence="5" id="KW-0408">Iron</keyword>
<evidence type="ECO:0000256" key="3">
    <source>
        <dbReference type="ARBA" id="ARBA00022475"/>
    </source>
</evidence>
<accession>A0ABW5G4A5</accession>
<dbReference type="PANTHER" id="PTHR42771">
    <property type="entry name" value="IRON(3+)-HYDROXAMATE IMPORT ATP-BINDING PROTEIN FHUC"/>
    <property type="match status" value="1"/>
</dbReference>
<dbReference type="InterPro" id="IPR038729">
    <property type="entry name" value="Rad50/SbcC_AAA"/>
</dbReference>
<dbReference type="InterPro" id="IPR003959">
    <property type="entry name" value="ATPase_AAA_core"/>
</dbReference>